<dbReference type="PANTHER" id="PTHR22826">
    <property type="entry name" value="RHO GUANINE EXCHANGE FACTOR-RELATED"/>
    <property type="match status" value="1"/>
</dbReference>
<evidence type="ECO:0000256" key="1">
    <source>
        <dbReference type="ARBA" id="ARBA00022658"/>
    </source>
</evidence>
<dbReference type="Gene3D" id="1.20.58.60">
    <property type="match status" value="1"/>
</dbReference>
<feature type="compositionally biased region" description="Low complexity" evidence="2">
    <location>
        <begin position="187"/>
        <end position="199"/>
    </location>
</feature>
<accession>A0AAD9JSZ9</accession>
<protein>
    <recommendedName>
        <fullName evidence="4">Guanine nucleotide exchange factor DBS-like spectrin-like domain-containing protein</fullName>
    </recommendedName>
</protein>
<dbReference type="SUPFAM" id="SSF46966">
    <property type="entry name" value="Spectrin repeat"/>
    <property type="match status" value="2"/>
</dbReference>
<keyword evidence="3" id="KW-0812">Transmembrane</keyword>
<dbReference type="GO" id="GO:0005085">
    <property type="term" value="F:guanyl-nucleotide exchange factor activity"/>
    <property type="evidence" value="ECO:0007669"/>
    <property type="project" value="UniProtKB-KW"/>
</dbReference>
<dbReference type="InterPro" id="IPR056466">
    <property type="entry name" value="Spectrin_DBS"/>
</dbReference>
<keyword evidence="3" id="KW-1133">Transmembrane helix</keyword>
<dbReference type="InterPro" id="IPR018159">
    <property type="entry name" value="Spectrin/alpha-actinin"/>
</dbReference>
<feature type="domain" description="Guanine nucleotide exchange factor DBS-like spectrin-like" evidence="4">
    <location>
        <begin position="105"/>
        <end position="181"/>
    </location>
</feature>
<evidence type="ECO:0000256" key="3">
    <source>
        <dbReference type="SAM" id="Phobius"/>
    </source>
</evidence>
<dbReference type="CDD" id="cd00176">
    <property type="entry name" value="SPEC"/>
    <property type="match status" value="1"/>
</dbReference>
<organism evidence="5 6">
    <name type="scientific">Ridgeia piscesae</name>
    <name type="common">Tubeworm</name>
    <dbReference type="NCBI Taxonomy" id="27915"/>
    <lineage>
        <taxon>Eukaryota</taxon>
        <taxon>Metazoa</taxon>
        <taxon>Spiralia</taxon>
        <taxon>Lophotrochozoa</taxon>
        <taxon>Annelida</taxon>
        <taxon>Polychaeta</taxon>
        <taxon>Sedentaria</taxon>
        <taxon>Canalipalpata</taxon>
        <taxon>Sabellida</taxon>
        <taxon>Siboglinidae</taxon>
        <taxon>Ridgeia</taxon>
    </lineage>
</organism>
<dbReference type="InterPro" id="IPR002017">
    <property type="entry name" value="Spectrin_repeat"/>
</dbReference>
<evidence type="ECO:0000313" key="6">
    <source>
        <dbReference type="Proteomes" id="UP001209878"/>
    </source>
</evidence>
<dbReference type="PANTHER" id="PTHR22826:SF211">
    <property type="entry name" value="LD43457P"/>
    <property type="match status" value="1"/>
</dbReference>
<dbReference type="EMBL" id="JAODUO010001764">
    <property type="protein sequence ID" value="KAK2158839.1"/>
    <property type="molecule type" value="Genomic_DNA"/>
</dbReference>
<name>A0AAD9JSZ9_RIDPI</name>
<dbReference type="Pfam" id="PF00435">
    <property type="entry name" value="Spectrin"/>
    <property type="match status" value="1"/>
</dbReference>
<sequence length="259" mass="30324">MVEIGDSIQRVETLLRELKELDDTAKDDVDRAEDLETSGRRFIEEDHYAIDCIRPKCIELQQMVQQYRELTQARFSTLDRSRDLHERIDKANKWCRRGVDLLAGQQIDQSTNMIWAQRSLDDINEFLRSAHDLRLDCPREFHALFDGILNPTTQEMVRDVTHRIDDVKNMCEKRCQNLRRLTEKPVRPVQPVAPEQVAPPGGPHKPHNADRKRKRLNQREGGSEKVSSSHECLGEFSKNIFWPPPSMITILFIYFIFLF</sequence>
<feature type="compositionally biased region" description="Basic residues" evidence="2">
    <location>
        <begin position="204"/>
        <end position="216"/>
    </location>
</feature>
<evidence type="ECO:0000259" key="4">
    <source>
        <dbReference type="Pfam" id="PF23289"/>
    </source>
</evidence>
<dbReference type="Pfam" id="PF23289">
    <property type="entry name" value="Spectrin_5"/>
    <property type="match status" value="1"/>
</dbReference>
<proteinExistence type="predicted"/>
<comment type="caution">
    <text evidence="5">The sequence shown here is derived from an EMBL/GenBank/DDBJ whole genome shotgun (WGS) entry which is preliminary data.</text>
</comment>
<dbReference type="Proteomes" id="UP001209878">
    <property type="component" value="Unassembled WGS sequence"/>
</dbReference>
<gene>
    <name evidence="5" type="ORF">NP493_1766g00028</name>
</gene>
<dbReference type="GO" id="GO:0005737">
    <property type="term" value="C:cytoplasm"/>
    <property type="evidence" value="ECO:0007669"/>
    <property type="project" value="TreeGrafter"/>
</dbReference>
<dbReference type="AlphaFoldDB" id="A0AAD9JSZ9"/>
<keyword evidence="3" id="KW-0472">Membrane</keyword>
<dbReference type="InterPro" id="IPR051336">
    <property type="entry name" value="RhoGEF_Guanine_NuclExch_SF"/>
</dbReference>
<feature type="transmembrane region" description="Helical" evidence="3">
    <location>
        <begin position="240"/>
        <end position="258"/>
    </location>
</feature>
<feature type="region of interest" description="Disordered" evidence="2">
    <location>
        <begin position="183"/>
        <end position="228"/>
    </location>
</feature>
<keyword evidence="6" id="KW-1185">Reference proteome</keyword>
<reference evidence="5" key="1">
    <citation type="journal article" date="2023" name="Mol. Biol. Evol.">
        <title>Third-Generation Sequencing Reveals the Adaptive Role of the Epigenome in Three Deep-Sea Polychaetes.</title>
        <authorList>
            <person name="Perez M."/>
            <person name="Aroh O."/>
            <person name="Sun Y."/>
            <person name="Lan Y."/>
            <person name="Juniper S.K."/>
            <person name="Young C.R."/>
            <person name="Angers B."/>
            <person name="Qian P.Y."/>
        </authorList>
    </citation>
    <scope>NUCLEOTIDE SEQUENCE</scope>
    <source>
        <strain evidence="5">R07B-5</strain>
    </source>
</reference>
<evidence type="ECO:0000313" key="5">
    <source>
        <dbReference type="EMBL" id="KAK2158839.1"/>
    </source>
</evidence>
<keyword evidence="1" id="KW-0344">Guanine-nucleotide releasing factor</keyword>
<evidence type="ECO:0000256" key="2">
    <source>
        <dbReference type="SAM" id="MobiDB-lite"/>
    </source>
</evidence>